<evidence type="ECO:0000256" key="1">
    <source>
        <dbReference type="SAM" id="MobiDB-lite"/>
    </source>
</evidence>
<proteinExistence type="predicted"/>
<gene>
    <name evidence="2" type="ORF">SDC9_206018</name>
</gene>
<organism evidence="2">
    <name type="scientific">bioreactor metagenome</name>
    <dbReference type="NCBI Taxonomy" id="1076179"/>
    <lineage>
        <taxon>unclassified sequences</taxon>
        <taxon>metagenomes</taxon>
        <taxon>ecological metagenomes</taxon>
    </lineage>
</organism>
<protein>
    <submittedName>
        <fullName evidence="2">Uncharacterized protein</fullName>
    </submittedName>
</protein>
<comment type="caution">
    <text evidence="2">The sequence shown here is derived from an EMBL/GenBank/DDBJ whole genome shotgun (WGS) entry which is preliminary data.</text>
</comment>
<feature type="compositionally biased region" description="Basic and acidic residues" evidence="1">
    <location>
        <begin position="75"/>
        <end position="84"/>
    </location>
</feature>
<reference evidence="2" key="1">
    <citation type="submission" date="2019-08" db="EMBL/GenBank/DDBJ databases">
        <authorList>
            <person name="Kucharzyk K."/>
            <person name="Murdoch R.W."/>
            <person name="Higgins S."/>
            <person name="Loffler F."/>
        </authorList>
    </citation>
    <scope>NUCLEOTIDE SEQUENCE</scope>
</reference>
<evidence type="ECO:0000313" key="2">
    <source>
        <dbReference type="EMBL" id="MPN58314.1"/>
    </source>
</evidence>
<dbReference type="AlphaFoldDB" id="A0A645JD30"/>
<feature type="region of interest" description="Disordered" evidence="1">
    <location>
        <begin position="44"/>
        <end position="99"/>
    </location>
</feature>
<name>A0A645JD30_9ZZZZ</name>
<dbReference type="EMBL" id="VSSQ01130853">
    <property type="protein sequence ID" value="MPN58314.1"/>
    <property type="molecule type" value="Genomic_DNA"/>
</dbReference>
<accession>A0A645JD30</accession>
<sequence length="115" mass="12918">MYGLVLFVPDAGGVGYIQNPLVDHIDDLRASFFQVRADFLIEKSDEQSTEGYGKQDLGIGCPDHSSPLYQEGEQSDDRPDRTSQDEGPEGPGYHRYREKSLTCLHTAHHTSFFPE</sequence>